<dbReference type="GO" id="GO:0016428">
    <property type="term" value="F:tRNA (cytidine-5-)-methyltransferase activity"/>
    <property type="evidence" value="ECO:0007669"/>
    <property type="project" value="TreeGrafter"/>
</dbReference>
<keyword evidence="4" id="KW-0694">RNA-binding</keyword>
<evidence type="ECO:0000256" key="4">
    <source>
        <dbReference type="ARBA" id="ARBA00022884"/>
    </source>
</evidence>
<comment type="caution">
    <text evidence="7">The sequence shown here is derived from an EMBL/GenBank/DDBJ whole genome shotgun (WGS) entry which is preliminary data.</text>
</comment>
<dbReference type="Gene3D" id="1.10.940.10">
    <property type="entry name" value="NusB-like"/>
    <property type="match status" value="1"/>
</dbReference>
<reference evidence="7" key="1">
    <citation type="journal article" date="2020" name="mSystems">
        <title>Genome- and Community-Level Interaction Insights into Carbon Utilization and Element Cycling Functions of Hydrothermarchaeota in Hydrothermal Sediment.</title>
        <authorList>
            <person name="Zhou Z."/>
            <person name="Liu Y."/>
            <person name="Xu W."/>
            <person name="Pan J."/>
            <person name="Luo Z.H."/>
            <person name="Li M."/>
        </authorList>
    </citation>
    <scope>NUCLEOTIDE SEQUENCE [LARGE SCALE GENOMIC DNA]</scope>
    <source>
        <strain evidence="7">SpSt-637</strain>
        <strain evidence="6">SpSt-667</strain>
    </source>
</reference>
<dbReference type="PRINTS" id="PR02008">
    <property type="entry name" value="RCMTFAMILY"/>
</dbReference>
<dbReference type="InterPro" id="IPR054728">
    <property type="entry name" value="RsmB-like_ferredoxin"/>
</dbReference>
<dbReference type="SUPFAM" id="SSF53335">
    <property type="entry name" value="S-adenosyl-L-methionine-dependent methyltransferases"/>
    <property type="match status" value="1"/>
</dbReference>
<evidence type="ECO:0000256" key="2">
    <source>
        <dbReference type="ARBA" id="ARBA00022679"/>
    </source>
</evidence>
<accession>A0A7C4NMR9</accession>
<proteinExistence type="predicted"/>
<dbReference type="AlphaFoldDB" id="A0A7C4NMR9"/>
<keyword evidence="2 7" id="KW-0808">Transferase</keyword>
<dbReference type="InterPro" id="IPR035926">
    <property type="entry name" value="NusB-like_sf"/>
</dbReference>
<dbReference type="GO" id="GO:0003723">
    <property type="term" value="F:RNA binding"/>
    <property type="evidence" value="ECO:0007669"/>
    <property type="project" value="UniProtKB-KW"/>
</dbReference>
<evidence type="ECO:0000313" key="7">
    <source>
        <dbReference type="EMBL" id="HGQ64428.1"/>
    </source>
</evidence>
<feature type="domain" description="SAM-dependent MTase RsmB/NOP-type" evidence="5">
    <location>
        <begin position="182"/>
        <end position="455"/>
    </location>
</feature>
<dbReference type="PROSITE" id="PS51686">
    <property type="entry name" value="SAM_MT_RSMB_NOP"/>
    <property type="match status" value="1"/>
</dbReference>
<dbReference type="Pfam" id="PF01189">
    <property type="entry name" value="Methyltr_RsmB-F"/>
    <property type="match status" value="1"/>
</dbReference>
<organism evidence="7">
    <name type="scientific">Ignisphaera aggregans</name>
    <dbReference type="NCBI Taxonomy" id="334771"/>
    <lineage>
        <taxon>Archaea</taxon>
        <taxon>Thermoproteota</taxon>
        <taxon>Thermoprotei</taxon>
        <taxon>Desulfurococcales</taxon>
        <taxon>Desulfurococcaceae</taxon>
        <taxon>Ignisphaera</taxon>
    </lineage>
</organism>
<evidence type="ECO:0000256" key="1">
    <source>
        <dbReference type="ARBA" id="ARBA00022603"/>
    </source>
</evidence>
<dbReference type="Pfam" id="PF22458">
    <property type="entry name" value="RsmF-B_ferredox"/>
    <property type="match status" value="1"/>
</dbReference>
<dbReference type="Gene3D" id="3.30.70.1170">
    <property type="entry name" value="Sun protein, domain 3"/>
    <property type="match status" value="1"/>
</dbReference>
<dbReference type="InterPro" id="IPR001678">
    <property type="entry name" value="MeTrfase_RsmB-F_NOP2_dom"/>
</dbReference>
<dbReference type="InterPro" id="IPR023267">
    <property type="entry name" value="RCMT"/>
</dbReference>
<evidence type="ECO:0000313" key="6">
    <source>
        <dbReference type="EMBL" id="HGQ35676.1"/>
    </source>
</evidence>
<dbReference type="CDD" id="cd02440">
    <property type="entry name" value="AdoMet_MTases"/>
    <property type="match status" value="1"/>
</dbReference>
<dbReference type="Gene3D" id="3.40.50.150">
    <property type="entry name" value="Vaccinia Virus protein VP39"/>
    <property type="match status" value="1"/>
</dbReference>
<dbReference type="EMBL" id="DTBD01000032">
    <property type="protein sequence ID" value="HGQ64428.1"/>
    <property type="molecule type" value="Genomic_DNA"/>
</dbReference>
<keyword evidence="3" id="KW-0949">S-adenosyl-L-methionine</keyword>
<protein>
    <submittedName>
        <fullName evidence="7">RsmB/NOP family class I SAM-dependent RNA methyltransferase</fullName>
    </submittedName>
</protein>
<sequence>MSVLTIVARDIIALIKAAKLGEEIKPSQQAKRQVFDEEGIAGTYKDRILTAIFYDIWKRVGIIDRIASEVTGVKDIAILDPWLRASLRVSIELLVFERFIKDRDKIAKQTYIKYLKGPVAAFLSNATHPYVGMYFWEVIDKIINYSYNPKDLILRWEYKYMVSEFIIRKLVDLIGKEETKRFLQSINKIPPINVRVNTLKSTIEEVVSEFEKEGVRPTIGKYVPTIIKFKGPYDFNNSKLFNEGKIVIQEEASAVASLLLNPKPGEIVVDLCAAPGGKTMHIAELMRNQGIIYAFDVDEKRLRRMKKLLNRAGVTIAKIHHMDGRKAPKLLGEEIADKILVDAPCSSTGTLAKNHELRWRVRYEKVEDIQTLQIELLDTAVRLIKPGGRILYTVCSVFKEEGEDVVKYILDKHQGALTLVPIDKPFDPGFLRGTMRSWPHRHGVNGFFYALLEKTKILR</sequence>
<dbReference type="InterPro" id="IPR049560">
    <property type="entry name" value="MeTrfase_RsmB-F_NOP2_cat"/>
</dbReference>
<evidence type="ECO:0000256" key="3">
    <source>
        <dbReference type="ARBA" id="ARBA00022691"/>
    </source>
</evidence>
<evidence type="ECO:0000259" key="5">
    <source>
        <dbReference type="PROSITE" id="PS51686"/>
    </source>
</evidence>
<gene>
    <name evidence="7" type="ORF">ENU08_04205</name>
    <name evidence="6" type="ORF">ENU41_03245</name>
</gene>
<dbReference type="EMBL" id="DTCK01000016">
    <property type="protein sequence ID" value="HGQ35676.1"/>
    <property type="molecule type" value="Genomic_DNA"/>
</dbReference>
<name>A0A7C4NMR9_9CREN</name>
<keyword evidence="1 7" id="KW-0489">Methyltransferase</keyword>
<dbReference type="InterPro" id="IPR029063">
    <property type="entry name" value="SAM-dependent_MTases_sf"/>
</dbReference>
<dbReference type="PANTHER" id="PTHR22807:SF74">
    <property type="entry name" value="TRNA (CYTOSINE(48)-C(5))-METHYLTRANSFERASE"/>
    <property type="match status" value="1"/>
</dbReference>
<dbReference type="PANTHER" id="PTHR22807">
    <property type="entry name" value="NOP2 YEAST -RELATED NOL1/NOP2/FMU SUN DOMAIN-CONTAINING"/>
    <property type="match status" value="1"/>
</dbReference>
<dbReference type="GO" id="GO:0030488">
    <property type="term" value="P:tRNA methylation"/>
    <property type="evidence" value="ECO:0007669"/>
    <property type="project" value="TreeGrafter"/>
</dbReference>